<keyword evidence="3" id="KW-1185">Reference proteome</keyword>
<evidence type="ECO:0000313" key="2">
    <source>
        <dbReference type="EMBL" id="MDQ0257798.1"/>
    </source>
</evidence>
<dbReference type="RefSeq" id="WP_307332089.1">
    <property type="nucleotide sequence ID" value="NZ_JAUSUG010000034.1"/>
</dbReference>
<proteinExistence type="predicted"/>
<accession>A0ABU0A523</accession>
<gene>
    <name evidence="2" type="ORF">J2S74_005260</name>
</gene>
<comment type="caution">
    <text evidence="2">The sequence shown here is derived from an EMBL/GenBank/DDBJ whole genome shotgun (WGS) entry which is preliminary data.</text>
</comment>
<evidence type="ECO:0008006" key="4">
    <source>
        <dbReference type="Google" id="ProtNLM"/>
    </source>
</evidence>
<name>A0ABU0A523_9BACI</name>
<reference evidence="2 3" key="1">
    <citation type="submission" date="2023-07" db="EMBL/GenBank/DDBJ databases">
        <title>Genomic Encyclopedia of Type Strains, Phase IV (KMG-IV): sequencing the most valuable type-strain genomes for metagenomic binning, comparative biology and taxonomic classification.</title>
        <authorList>
            <person name="Goeker M."/>
        </authorList>
    </citation>
    <scope>NUCLEOTIDE SEQUENCE [LARGE SCALE GENOMIC DNA]</scope>
    <source>
        <strain evidence="2 3">DSM 9768</strain>
    </source>
</reference>
<feature type="transmembrane region" description="Helical" evidence="1">
    <location>
        <begin position="264"/>
        <end position="282"/>
    </location>
</feature>
<keyword evidence="1" id="KW-0812">Transmembrane</keyword>
<keyword evidence="1" id="KW-1133">Transmembrane helix</keyword>
<keyword evidence="1" id="KW-0472">Membrane</keyword>
<evidence type="ECO:0000313" key="3">
    <source>
        <dbReference type="Proteomes" id="UP001230005"/>
    </source>
</evidence>
<evidence type="ECO:0000256" key="1">
    <source>
        <dbReference type="SAM" id="Phobius"/>
    </source>
</evidence>
<organism evidence="2 3">
    <name type="scientific">Evansella vedderi</name>
    <dbReference type="NCBI Taxonomy" id="38282"/>
    <lineage>
        <taxon>Bacteria</taxon>
        <taxon>Bacillati</taxon>
        <taxon>Bacillota</taxon>
        <taxon>Bacilli</taxon>
        <taxon>Bacillales</taxon>
        <taxon>Bacillaceae</taxon>
        <taxon>Evansella</taxon>
    </lineage>
</organism>
<protein>
    <recommendedName>
        <fullName evidence="4">SHOCT domain-containing protein</fullName>
    </recommendedName>
</protein>
<dbReference type="Proteomes" id="UP001230005">
    <property type="component" value="Unassembled WGS sequence"/>
</dbReference>
<sequence>MRKSLFRYFTVTLAVLIILAFQTWNVAAKTDRTEGELPYRELVIQLMPEYVTPNGWKGEVPVLLYGQHGMFINESEEVFEGSFTIDVPVNDPTLYLALVGKFNDQGQVDDLEYTVNEEAGTITWTPAGGVAPGEEYRYVVEYYYSPFDGDAAREFSFHFQLDRETENMTVLIFEPFGAEDMSLSVDPDRVTDMFGVPVHGYDFEGLTAGEEFNLQVSYIKDDNISTLEALESQQPPNDDVHAGIGGNSGSVTGGDNYLISTENAVMISISVIIAGLLVFFGLKSYKSPPVQEVGRNSLSQKVAKVDIQAEKKTLRQQLMNGEIDETTYRNKMRKLS</sequence>
<dbReference type="EMBL" id="JAUSUG010000034">
    <property type="protein sequence ID" value="MDQ0257798.1"/>
    <property type="molecule type" value="Genomic_DNA"/>
</dbReference>